<evidence type="ECO:0000256" key="1">
    <source>
        <dbReference type="ARBA" id="ARBA00004141"/>
    </source>
</evidence>
<dbReference type="AlphaFoldDB" id="E8RT93"/>
<evidence type="ECO:0000259" key="11">
    <source>
        <dbReference type="PROSITE" id="PS51371"/>
    </source>
</evidence>
<dbReference type="PANTHER" id="PTHR22777:SF17">
    <property type="entry name" value="UPF0053 PROTEIN SLL0260"/>
    <property type="match status" value="1"/>
</dbReference>
<dbReference type="InterPro" id="IPR000644">
    <property type="entry name" value="CBS_dom"/>
</dbReference>
<keyword evidence="14" id="KW-1185">Reference proteome</keyword>
<dbReference type="InterPro" id="IPR046342">
    <property type="entry name" value="CBS_dom_sf"/>
</dbReference>
<protein>
    <recommendedName>
        <fullName evidence="15">Magnesium and cobalt efflux protein CorC</fullName>
    </recommendedName>
</protein>
<evidence type="ECO:0000313" key="13">
    <source>
        <dbReference type="EMBL" id="ADU14714.1"/>
    </source>
</evidence>
<dbReference type="GO" id="GO:0005886">
    <property type="term" value="C:plasma membrane"/>
    <property type="evidence" value="ECO:0007669"/>
    <property type="project" value="TreeGrafter"/>
</dbReference>
<evidence type="ECO:0000256" key="4">
    <source>
        <dbReference type="ARBA" id="ARBA00022737"/>
    </source>
</evidence>
<dbReference type="PROSITE" id="PS51846">
    <property type="entry name" value="CNNM"/>
    <property type="match status" value="1"/>
</dbReference>
<dbReference type="Gene3D" id="3.10.580.10">
    <property type="entry name" value="CBS-domain"/>
    <property type="match status" value="1"/>
</dbReference>
<gene>
    <name evidence="13" type="ordered locus">Astex_3078</name>
</gene>
<dbReference type="Pfam" id="PF00571">
    <property type="entry name" value="CBS"/>
    <property type="match status" value="1"/>
</dbReference>
<evidence type="ECO:0000256" key="10">
    <source>
        <dbReference type="SAM" id="Phobius"/>
    </source>
</evidence>
<feature type="domain" description="CNNM transmembrane" evidence="12">
    <location>
        <begin position="7"/>
        <end position="209"/>
    </location>
</feature>
<evidence type="ECO:0000256" key="2">
    <source>
        <dbReference type="ARBA" id="ARBA00006446"/>
    </source>
</evidence>
<evidence type="ECO:0000256" key="6">
    <source>
        <dbReference type="ARBA" id="ARBA00023122"/>
    </source>
</evidence>
<sequence>MASFRIFPPMLLLACAVVLLLVVLNGIFAMSELAVVSSRRAKLQSRADKGDKGAQQALKLSQDPTRFLSAVQVGITLIGILAGAYGQATIASELDHLLEHNFPTLAPYSEALATGIVVVLLTYLSLIVGELVPKRVALIFPETIAGIVSRPLSFLAMCMGPFVTLLTGSTTLVLRLLGIRDEKGETITQEEVETALAEGMGAGLIEPAEQAMMTEVMRLGDRPARVAMTPRPEVYWISIDDEEKVIRNDIRACPYSRIVVVRGQDMENPIGILHKRDVADTLLSGEPLDLQKLIAEPIYIPDTTSLLQALDMFKASKLHIAFVVNEFGTIEGVLTPTDLLEMIAGDFNEEHDDEQPMILHREDGSCLVDGRADLFELSEALDEAYEPGTGYHTAAGLVLHRLGRFPKEGEILTLGHHRVEVIDMDERRIDKLLFTPIRKPEKDEADEE</sequence>
<evidence type="ECO:0000259" key="12">
    <source>
        <dbReference type="PROSITE" id="PS51846"/>
    </source>
</evidence>
<keyword evidence="4" id="KW-0677">Repeat</keyword>
<dbReference type="PANTHER" id="PTHR22777">
    <property type="entry name" value="HEMOLYSIN-RELATED"/>
    <property type="match status" value="1"/>
</dbReference>
<dbReference type="CDD" id="cd04590">
    <property type="entry name" value="CBS_pair_CorC_HlyC_assoc"/>
    <property type="match status" value="1"/>
</dbReference>
<evidence type="ECO:0000256" key="7">
    <source>
        <dbReference type="ARBA" id="ARBA00023136"/>
    </source>
</evidence>
<dbReference type="SUPFAM" id="SSF56176">
    <property type="entry name" value="FAD-binding/transporter-associated domain-like"/>
    <property type="match status" value="1"/>
</dbReference>
<keyword evidence="3 9" id="KW-0812">Transmembrane</keyword>
<reference evidence="14" key="1">
    <citation type="submission" date="2010-12" db="EMBL/GenBank/DDBJ databases">
        <title>Complete sequence of chromosome 2 of Asticcacaulis excentricus CB 48.</title>
        <authorList>
            <consortium name="US DOE Joint Genome Institute"/>
            <person name="Lucas S."/>
            <person name="Copeland A."/>
            <person name="Lapidus A."/>
            <person name="Cheng J.-F."/>
            <person name="Bruce D."/>
            <person name="Goodwin L."/>
            <person name="Pitluck S."/>
            <person name="Teshima H."/>
            <person name="Davenport K."/>
            <person name="Detter J.C."/>
            <person name="Han C."/>
            <person name="Tapia R."/>
            <person name="Land M."/>
            <person name="Hauser L."/>
            <person name="Jeffries C."/>
            <person name="Kyrpides N."/>
            <person name="Ivanova N."/>
            <person name="Ovchinnikova G."/>
            <person name="Brun Y.V."/>
            <person name="Woyke T."/>
        </authorList>
    </citation>
    <scope>NUCLEOTIDE SEQUENCE [LARGE SCALE GENOMIC DNA]</scope>
    <source>
        <strain evidence="14">ATCC 15261 / DSM 4724 / KCTC 12464 / NCIMB 9791 / VKM B-1370 / CB 48</strain>
    </source>
</reference>
<dbReference type="InterPro" id="IPR044751">
    <property type="entry name" value="Ion_transp-like_CBS"/>
</dbReference>
<dbReference type="Pfam" id="PF01595">
    <property type="entry name" value="CNNM"/>
    <property type="match status" value="1"/>
</dbReference>
<feature type="domain" description="CBS" evidence="11">
    <location>
        <begin position="228"/>
        <end position="290"/>
    </location>
</feature>
<dbReference type="SUPFAM" id="SSF54631">
    <property type="entry name" value="CBS-domain pair"/>
    <property type="match status" value="1"/>
</dbReference>
<comment type="subcellular location">
    <subcellularLocation>
        <location evidence="1">Membrane</location>
        <topology evidence="1">Multi-pass membrane protein</topology>
    </subcellularLocation>
</comment>
<dbReference type="STRING" id="573065.Astex_3078"/>
<evidence type="ECO:0000313" key="14">
    <source>
        <dbReference type="Proteomes" id="UP000001492"/>
    </source>
</evidence>
<organism evidence="13 14">
    <name type="scientific">Asticcacaulis excentricus (strain ATCC 15261 / DSM 4724 / KCTC 12464 / NCIMB 9791 / VKM B-1370 / CB 48)</name>
    <dbReference type="NCBI Taxonomy" id="573065"/>
    <lineage>
        <taxon>Bacteria</taxon>
        <taxon>Pseudomonadati</taxon>
        <taxon>Pseudomonadota</taxon>
        <taxon>Alphaproteobacteria</taxon>
        <taxon>Caulobacterales</taxon>
        <taxon>Caulobacteraceae</taxon>
        <taxon>Asticcacaulis</taxon>
    </lineage>
</organism>
<evidence type="ECO:0000256" key="3">
    <source>
        <dbReference type="ARBA" id="ARBA00022692"/>
    </source>
</evidence>
<dbReference type="HOGENOM" id="CLU_015237_4_0_5"/>
<evidence type="ECO:0000256" key="8">
    <source>
        <dbReference type="PROSITE-ProRule" id="PRU00703"/>
    </source>
</evidence>
<dbReference type="InterPro" id="IPR036318">
    <property type="entry name" value="FAD-bd_PCMH-like_sf"/>
</dbReference>
<keyword evidence="5 9" id="KW-1133">Transmembrane helix</keyword>
<dbReference type="Pfam" id="PF03471">
    <property type="entry name" value="CorC_HlyC"/>
    <property type="match status" value="1"/>
</dbReference>
<dbReference type="KEGG" id="aex:Astex_3078"/>
<keyword evidence="6 8" id="KW-0129">CBS domain</keyword>
<dbReference type="InterPro" id="IPR016169">
    <property type="entry name" value="FAD-bd_PCMH_sub2"/>
</dbReference>
<feature type="domain" description="CBS" evidence="11">
    <location>
        <begin position="293"/>
        <end position="354"/>
    </location>
</feature>
<dbReference type="SMART" id="SM00116">
    <property type="entry name" value="CBS"/>
    <property type="match status" value="2"/>
</dbReference>
<comment type="similarity">
    <text evidence="2">Belongs to the UPF0053 family. Hemolysin C subfamily.</text>
</comment>
<dbReference type="SMART" id="SM01091">
    <property type="entry name" value="CorC_HlyC"/>
    <property type="match status" value="1"/>
</dbReference>
<dbReference type="EMBL" id="CP002396">
    <property type="protein sequence ID" value="ADU14714.1"/>
    <property type="molecule type" value="Genomic_DNA"/>
</dbReference>
<dbReference type="eggNOG" id="COG1253">
    <property type="taxonomic scope" value="Bacteria"/>
</dbReference>
<dbReference type="PROSITE" id="PS51371">
    <property type="entry name" value="CBS"/>
    <property type="match status" value="2"/>
</dbReference>
<feature type="transmembrane region" description="Helical" evidence="10">
    <location>
        <begin position="111"/>
        <end position="132"/>
    </location>
</feature>
<evidence type="ECO:0000256" key="5">
    <source>
        <dbReference type="ARBA" id="ARBA00022989"/>
    </source>
</evidence>
<dbReference type="InterPro" id="IPR002550">
    <property type="entry name" value="CNNM"/>
</dbReference>
<evidence type="ECO:0000256" key="9">
    <source>
        <dbReference type="PROSITE-ProRule" id="PRU01193"/>
    </source>
</evidence>
<accession>E8RT93</accession>
<dbReference type="Proteomes" id="UP000001492">
    <property type="component" value="Chromosome 2"/>
</dbReference>
<evidence type="ECO:0008006" key="15">
    <source>
        <dbReference type="Google" id="ProtNLM"/>
    </source>
</evidence>
<feature type="transmembrane region" description="Helical" evidence="10">
    <location>
        <begin position="67"/>
        <end position="90"/>
    </location>
</feature>
<name>E8RT93_ASTEC</name>
<dbReference type="Gene3D" id="3.30.465.10">
    <property type="match status" value="1"/>
</dbReference>
<dbReference type="InterPro" id="IPR005170">
    <property type="entry name" value="Transptr-assoc_dom"/>
</dbReference>
<keyword evidence="7 9" id="KW-0472">Membrane</keyword>
<proteinExistence type="inferred from homology"/>
<feature type="transmembrane region" description="Helical" evidence="10">
    <location>
        <begin position="152"/>
        <end position="174"/>
    </location>
</feature>
<dbReference type="GO" id="GO:0050660">
    <property type="term" value="F:flavin adenine dinucleotide binding"/>
    <property type="evidence" value="ECO:0007669"/>
    <property type="project" value="InterPro"/>
</dbReference>